<reference evidence="8" key="1">
    <citation type="journal article" date="2021" name="mSystems">
        <title>Bacteria and Archaea Synergistically Convert Glycine Betaine to Biogenic Methane in the Formosa Cold Seep of the South China Sea.</title>
        <authorList>
            <person name="Li L."/>
            <person name="Zhang W."/>
            <person name="Zhang S."/>
            <person name="Song L."/>
            <person name="Sun Q."/>
            <person name="Zhang H."/>
            <person name="Xiang H."/>
            <person name="Dong X."/>
        </authorList>
    </citation>
    <scope>NUCLEOTIDE SEQUENCE</scope>
    <source>
        <strain evidence="8">ZWT</strain>
    </source>
</reference>
<gene>
    <name evidence="6" type="primary">azoR</name>
    <name evidence="8" type="ORF">KDK92_06770</name>
</gene>
<reference evidence="8" key="2">
    <citation type="submission" date="2021-04" db="EMBL/GenBank/DDBJ databases">
        <authorList>
            <person name="Dong X."/>
        </authorList>
    </citation>
    <scope>NUCLEOTIDE SEQUENCE</scope>
    <source>
        <strain evidence="8">ZWT</strain>
    </source>
</reference>
<protein>
    <recommendedName>
        <fullName evidence="6">FMN dependent NADH:quinone oxidoreductase</fullName>
        <ecNumber evidence="6">1.6.5.-</ecNumber>
    </recommendedName>
    <alternativeName>
        <fullName evidence="6">Azo-dye reductase</fullName>
    </alternativeName>
    <alternativeName>
        <fullName evidence="6">FMN-dependent NADH-azo compound oxidoreductase</fullName>
    </alternativeName>
    <alternativeName>
        <fullName evidence="6">FMN-dependent NADH-azoreductase</fullName>
        <ecNumber evidence="6">1.7.1.17</ecNumber>
    </alternativeName>
</protein>
<dbReference type="Pfam" id="PF02525">
    <property type="entry name" value="Flavodoxin_2"/>
    <property type="match status" value="1"/>
</dbReference>
<comment type="function">
    <text evidence="6">Also exhibits azoreductase activity. Catalyzes the reductive cleavage of the azo bond in aromatic azo compounds to the corresponding amines.</text>
</comment>
<evidence type="ECO:0000256" key="4">
    <source>
        <dbReference type="ARBA" id="ARBA00023027"/>
    </source>
</evidence>
<dbReference type="InterPro" id="IPR023048">
    <property type="entry name" value="NADH:quinone_OxRdtase_FMN_depd"/>
</dbReference>
<dbReference type="GO" id="GO:0016652">
    <property type="term" value="F:oxidoreductase activity, acting on NAD(P)H as acceptor"/>
    <property type="evidence" value="ECO:0007669"/>
    <property type="project" value="UniProtKB-UniRule"/>
</dbReference>
<dbReference type="GO" id="GO:0010181">
    <property type="term" value="F:FMN binding"/>
    <property type="evidence" value="ECO:0007669"/>
    <property type="project" value="UniProtKB-UniRule"/>
</dbReference>
<dbReference type="PANTHER" id="PTHR43741">
    <property type="entry name" value="FMN-DEPENDENT NADH-AZOREDUCTASE 1"/>
    <property type="match status" value="1"/>
</dbReference>
<comment type="catalytic activity">
    <reaction evidence="6">
        <text>2 a quinone + NADH + H(+) = 2 a 1,4-benzosemiquinone + NAD(+)</text>
        <dbReference type="Rhea" id="RHEA:65952"/>
        <dbReference type="ChEBI" id="CHEBI:15378"/>
        <dbReference type="ChEBI" id="CHEBI:57540"/>
        <dbReference type="ChEBI" id="CHEBI:57945"/>
        <dbReference type="ChEBI" id="CHEBI:132124"/>
        <dbReference type="ChEBI" id="CHEBI:134225"/>
    </reaction>
</comment>
<dbReference type="EC" id="1.6.5.-" evidence="6"/>
<dbReference type="Gene3D" id="3.40.50.360">
    <property type="match status" value="1"/>
</dbReference>
<dbReference type="NCBIfam" id="NF010075">
    <property type="entry name" value="PRK13556.1"/>
    <property type="match status" value="1"/>
</dbReference>
<dbReference type="GO" id="GO:0016655">
    <property type="term" value="F:oxidoreductase activity, acting on NAD(P)H, quinone or similar compound as acceptor"/>
    <property type="evidence" value="ECO:0007669"/>
    <property type="project" value="InterPro"/>
</dbReference>
<comment type="caution">
    <text evidence="8">The sequence shown here is derived from an EMBL/GenBank/DDBJ whole genome shotgun (WGS) entry which is preliminary data.</text>
</comment>
<feature type="domain" description="Flavodoxin-like fold" evidence="7">
    <location>
        <begin position="2"/>
        <end position="206"/>
    </location>
</feature>
<proteinExistence type="inferred from homology"/>
<dbReference type="Proteomes" id="UP001056429">
    <property type="component" value="Unassembled WGS sequence"/>
</dbReference>
<dbReference type="GO" id="GO:0009055">
    <property type="term" value="F:electron transfer activity"/>
    <property type="evidence" value="ECO:0007669"/>
    <property type="project" value="UniProtKB-UniRule"/>
</dbReference>
<dbReference type="EMBL" id="JAGSOJ010000001">
    <property type="protein sequence ID" value="MCM1989438.1"/>
    <property type="molecule type" value="Genomic_DNA"/>
</dbReference>
<evidence type="ECO:0000256" key="3">
    <source>
        <dbReference type="ARBA" id="ARBA00023002"/>
    </source>
</evidence>
<feature type="binding site" evidence="6">
    <location>
        <begin position="17"/>
        <end position="19"/>
    </location>
    <ligand>
        <name>FMN</name>
        <dbReference type="ChEBI" id="CHEBI:58210"/>
    </ligand>
</feature>
<dbReference type="InterPro" id="IPR003680">
    <property type="entry name" value="Flavodoxin_fold"/>
</dbReference>
<keyword evidence="4 6" id="KW-0520">NAD</keyword>
<keyword evidence="1 6" id="KW-0285">Flavoprotein</keyword>
<evidence type="ECO:0000313" key="9">
    <source>
        <dbReference type="Proteomes" id="UP001056429"/>
    </source>
</evidence>
<comment type="caution">
    <text evidence="6">Lacks conserved residue(s) required for the propagation of feature annotation.</text>
</comment>
<organism evidence="8 9">
    <name type="scientific">Oceanirhabdus seepicola</name>
    <dbReference type="NCBI Taxonomy" id="2828781"/>
    <lineage>
        <taxon>Bacteria</taxon>
        <taxon>Bacillati</taxon>
        <taxon>Bacillota</taxon>
        <taxon>Clostridia</taxon>
        <taxon>Eubacteriales</taxon>
        <taxon>Clostridiaceae</taxon>
        <taxon>Oceanirhabdus</taxon>
    </lineage>
</organism>
<keyword evidence="3 6" id="KW-0560">Oxidoreductase</keyword>
<evidence type="ECO:0000256" key="6">
    <source>
        <dbReference type="HAMAP-Rule" id="MF_01216"/>
    </source>
</evidence>
<dbReference type="InterPro" id="IPR029039">
    <property type="entry name" value="Flavoprotein-like_sf"/>
</dbReference>
<comment type="catalytic activity">
    <reaction evidence="5">
        <text>N,N-dimethyl-1,4-phenylenediamine + anthranilate + 2 NAD(+) = 2-(4-dimethylaminophenyl)diazenylbenzoate + 2 NADH + 2 H(+)</text>
        <dbReference type="Rhea" id="RHEA:55872"/>
        <dbReference type="ChEBI" id="CHEBI:15378"/>
        <dbReference type="ChEBI" id="CHEBI:15783"/>
        <dbReference type="ChEBI" id="CHEBI:16567"/>
        <dbReference type="ChEBI" id="CHEBI:57540"/>
        <dbReference type="ChEBI" id="CHEBI:57945"/>
        <dbReference type="ChEBI" id="CHEBI:71579"/>
        <dbReference type="EC" id="1.7.1.17"/>
    </reaction>
    <physiologicalReaction direction="right-to-left" evidence="5">
        <dbReference type="Rhea" id="RHEA:55874"/>
    </physiologicalReaction>
</comment>
<keyword evidence="2 6" id="KW-0288">FMN</keyword>
<comment type="cofactor">
    <cofactor evidence="6">
        <name>FMN</name>
        <dbReference type="ChEBI" id="CHEBI:58210"/>
    </cofactor>
    <text evidence="6">Binds 1 FMN per subunit.</text>
</comment>
<sequence length="211" mass="23596">MSKVLYITANPKEVEQSFSLQAGREFINVYKENNPNDEIIEIDLYKENIPLIDPDVFKGWGKLQSGKGFEELTDAEKTQVGRINELTEQFMEADKYIFVTPLWNLSMPPMMKAYIDTFLIAGKTFKYTEKGPVGLLENKKAVHIQAAGGVYSEGPAKDAEHGNSYMKTVLNFIGVTDVESILIEGTAIPVPGPEEIKAKASERVKEVVKNF</sequence>
<accession>A0A9J6NZP8</accession>
<dbReference type="SUPFAM" id="SSF52218">
    <property type="entry name" value="Flavoproteins"/>
    <property type="match status" value="1"/>
</dbReference>
<dbReference type="InterPro" id="IPR050104">
    <property type="entry name" value="FMN-dep_NADH:Q_OxRdtase_AzoR1"/>
</dbReference>
<comment type="similarity">
    <text evidence="6">Belongs to the azoreductase type 1 family.</text>
</comment>
<dbReference type="AlphaFoldDB" id="A0A9J6NZP8"/>
<name>A0A9J6NZP8_9CLOT</name>
<dbReference type="HAMAP" id="MF_01216">
    <property type="entry name" value="Azoreductase_type1"/>
    <property type="match status" value="1"/>
</dbReference>
<dbReference type="EC" id="1.7.1.17" evidence="6"/>
<evidence type="ECO:0000259" key="7">
    <source>
        <dbReference type="Pfam" id="PF02525"/>
    </source>
</evidence>
<evidence type="ECO:0000256" key="5">
    <source>
        <dbReference type="ARBA" id="ARBA00048542"/>
    </source>
</evidence>
<evidence type="ECO:0000256" key="2">
    <source>
        <dbReference type="ARBA" id="ARBA00022643"/>
    </source>
</evidence>
<evidence type="ECO:0000313" key="8">
    <source>
        <dbReference type="EMBL" id="MCM1989438.1"/>
    </source>
</evidence>
<dbReference type="PANTHER" id="PTHR43741:SF7">
    <property type="entry name" value="FMN-DEPENDENT NADH:QUINONE OXIDOREDUCTASE"/>
    <property type="match status" value="1"/>
</dbReference>
<comment type="subunit">
    <text evidence="6">Homodimer.</text>
</comment>
<keyword evidence="9" id="KW-1185">Reference proteome</keyword>
<evidence type="ECO:0000256" key="1">
    <source>
        <dbReference type="ARBA" id="ARBA00022630"/>
    </source>
</evidence>
<comment type="function">
    <text evidence="6">Quinone reductase that provides resistance to thiol-specific stress caused by electrophilic quinones.</text>
</comment>